<dbReference type="Proteomes" id="UP000008694">
    <property type="component" value="Unassembled WGS sequence"/>
</dbReference>
<protein>
    <submittedName>
        <fullName evidence="1">Predicted protein</fullName>
    </submittedName>
</protein>
<dbReference type="HOGENOM" id="CLU_2076309_0_0_1"/>
<dbReference type="EMBL" id="GL348719">
    <property type="protein sequence ID" value="EFH44654.1"/>
    <property type="molecule type" value="Genomic_DNA"/>
</dbReference>
<dbReference type="Gramene" id="Al_scaffold_0007_3072">
    <property type="protein sequence ID" value="Al_scaffold_0007_3072"/>
    <property type="gene ID" value="Al_scaffold_0007_3072"/>
</dbReference>
<accession>D7MHL8</accession>
<dbReference type="AlphaFoldDB" id="D7MHL8"/>
<name>D7MHL8_ARALL</name>
<organism evidence="2">
    <name type="scientific">Arabidopsis lyrata subsp. lyrata</name>
    <name type="common">Lyre-leaved rock-cress</name>
    <dbReference type="NCBI Taxonomy" id="81972"/>
    <lineage>
        <taxon>Eukaryota</taxon>
        <taxon>Viridiplantae</taxon>
        <taxon>Streptophyta</taxon>
        <taxon>Embryophyta</taxon>
        <taxon>Tracheophyta</taxon>
        <taxon>Spermatophyta</taxon>
        <taxon>Magnoliopsida</taxon>
        <taxon>eudicotyledons</taxon>
        <taxon>Gunneridae</taxon>
        <taxon>Pentapetalae</taxon>
        <taxon>rosids</taxon>
        <taxon>malvids</taxon>
        <taxon>Brassicales</taxon>
        <taxon>Brassicaceae</taxon>
        <taxon>Camelineae</taxon>
        <taxon>Arabidopsis</taxon>
    </lineage>
</organism>
<evidence type="ECO:0000313" key="1">
    <source>
        <dbReference type="EMBL" id="EFH44654.1"/>
    </source>
</evidence>
<sequence length="118" mass="13596">MVQAPRTRSGTKCLREQFNKSIERLIMLIEQEKLDGSSLTKDIIRKTSIEPQINPNVSKAQNLENEQENIYIAQRTSQETEIIKRKACVQLKTQTTSFLQVLQGIKKYALFIISKTIQ</sequence>
<reference evidence="2" key="1">
    <citation type="journal article" date="2011" name="Nat. Genet.">
        <title>The Arabidopsis lyrata genome sequence and the basis of rapid genome size change.</title>
        <authorList>
            <person name="Hu T.T."/>
            <person name="Pattyn P."/>
            <person name="Bakker E.G."/>
            <person name="Cao J."/>
            <person name="Cheng J.-F."/>
            <person name="Clark R.M."/>
            <person name="Fahlgren N."/>
            <person name="Fawcett J.A."/>
            <person name="Grimwood J."/>
            <person name="Gundlach H."/>
            <person name="Haberer G."/>
            <person name="Hollister J.D."/>
            <person name="Ossowski S."/>
            <person name="Ottilar R.P."/>
            <person name="Salamov A.A."/>
            <person name="Schneeberger K."/>
            <person name="Spannagl M."/>
            <person name="Wang X."/>
            <person name="Yang L."/>
            <person name="Nasrallah M.E."/>
            <person name="Bergelson J."/>
            <person name="Carrington J.C."/>
            <person name="Gaut B.S."/>
            <person name="Schmutz J."/>
            <person name="Mayer K.F.X."/>
            <person name="Van de Peer Y."/>
            <person name="Grigoriev I.V."/>
            <person name="Nordborg M."/>
            <person name="Weigel D."/>
            <person name="Guo Y.-L."/>
        </authorList>
    </citation>
    <scope>NUCLEOTIDE SEQUENCE [LARGE SCALE GENOMIC DNA]</scope>
    <source>
        <strain evidence="2">cv. MN47</strain>
    </source>
</reference>
<proteinExistence type="predicted"/>
<keyword evidence="2" id="KW-1185">Reference proteome</keyword>
<gene>
    <name evidence="1" type="ORF">ARALYDRAFT_659017</name>
</gene>
<evidence type="ECO:0000313" key="2">
    <source>
        <dbReference type="Proteomes" id="UP000008694"/>
    </source>
</evidence>